<reference evidence="5 6" key="1">
    <citation type="submission" date="2020-08" db="EMBL/GenBank/DDBJ databases">
        <title>Genomic Encyclopedia of Type Strains, Phase IV (KMG-IV): sequencing the most valuable type-strain genomes for metagenomic binning, comparative biology and taxonomic classification.</title>
        <authorList>
            <person name="Goeker M."/>
        </authorList>
    </citation>
    <scope>NUCLEOTIDE SEQUENCE [LARGE SCALE GENOMIC DNA]</scope>
    <source>
        <strain evidence="5 6">DSM 27057</strain>
    </source>
</reference>
<organism evidence="5 6">
    <name type="scientific">Novosphingobium sediminicola</name>
    <dbReference type="NCBI Taxonomy" id="563162"/>
    <lineage>
        <taxon>Bacteria</taxon>
        <taxon>Pseudomonadati</taxon>
        <taxon>Pseudomonadota</taxon>
        <taxon>Alphaproteobacteria</taxon>
        <taxon>Sphingomonadales</taxon>
        <taxon>Sphingomonadaceae</taxon>
        <taxon>Novosphingobium</taxon>
    </lineage>
</organism>
<name>A0A7W6G7T4_9SPHN</name>
<dbReference type="GO" id="GO:0006355">
    <property type="term" value="P:regulation of DNA-templated transcription"/>
    <property type="evidence" value="ECO:0007669"/>
    <property type="project" value="InterPro"/>
</dbReference>
<dbReference type="InterPro" id="IPR036388">
    <property type="entry name" value="WH-like_DNA-bd_sf"/>
</dbReference>
<dbReference type="Gene3D" id="1.10.10.10">
    <property type="entry name" value="Winged helix-like DNA-binding domain superfamily/Winged helix DNA-binding domain"/>
    <property type="match status" value="1"/>
</dbReference>
<dbReference type="InterPro" id="IPR036390">
    <property type="entry name" value="WH_DNA-bd_sf"/>
</dbReference>
<keyword evidence="3" id="KW-0804">Transcription</keyword>
<dbReference type="GO" id="GO:0003677">
    <property type="term" value="F:DNA binding"/>
    <property type="evidence" value="ECO:0007669"/>
    <property type="project" value="UniProtKB-KW"/>
</dbReference>
<dbReference type="Pfam" id="PF13545">
    <property type="entry name" value="HTH_Crp_2"/>
    <property type="match status" value="1"/>
</dbReference>
<evidence type="ECO:0000313" key="6">
    <source>
        <dbReference type="Proteomes" id="UP000548867"/>
    </source>
</evidence>
<comment type="caution">
    <text evidence="5">The sequence shown here is derived from an EMBL/GenBank/DDBJ whole genome shotgun (WGS) entry which is preliminary data.</text>
</comment>
<keyword evidence="6" id="KW-1185">Reference proteome</keyword>
<evidence type="ECO:0000256" key="2">
    <source>
        <dbReference type="ARBA" id="ARBA00023125"/>
    </source>
</evidence>
<dbReference type="RefSeq" id="WP_183627514.1">
    <property type="nucleotide sequence ID" value="NZ_JACIDX010000015.1"/>
</dbReference>
<gene>
    <name evidence="5" type="ORF">GGR38_003617</name>
</gene>
<keyword evidence="2" id="KW-0238">DNA-binding</keyword>
<evidence type="ECO:0000259" key="4">
    <source>
        <dbReference type="PROSITE" id="PS51063"/>
    </source>
</evidence>
<accession>A0A7W6G7T4</accession>
<dbReference type="Gene3D" id="2.60.120.10">
    <property type="entry name" value="Jelly Rolls"/>
    <property type="match status" value="1"/>
</dbReference>
<dbReference type="SUPFAM" id="SSF51206">
    <property type="entry name" value="cAMP-binding domain-like"/>
    <property type="match status" value="1"/>
</dbReference>
<evidence type="ECO:0000256" key="1">
    <source>
        <dbReference type="ARBA" id="ARBA00023015"/>
    </source>
</evidence>
<dbReference type="CDD" id="cd00038">
    <property type="entry name" value="CAP_ED"/>
    <property type="match status" value="1"/>
</dbReference>
<dbReference type="InterPro" id="IPR000595">
    <property type="entry name" value="cNMP-bd_dom"/>
</dbReference>
<evidence type="ECO:0000313" key="5">
    <source>
        <dbReference type="EMBL" id="MBB3956651.1"/>
    </source>
</evidence>
<proteinExistence type="predicted"/>
<dbReference type="Pfam" id="PF00027">
    <property type="entry name" value="cNMP_binding"/>
    <property type="match status" value="1"/>
</dbReference>
<dbReference type="Proteomes" id="UP000548867">
    <property type="component" value="Unassembled WGS sequence"/>
</dbReference>
<dbReference type="EMBL" id="JACIDX010000015">
    <property type="protein sequence ID" value="MBB3956651.1"/>
    <property type="molecule type" value="Genomic_DNA"/>
</dbReference>
<protein>
    <submittedName>
        <fullName evidence="5">CRP-like cAMP-binding protein</fullName>
    </submittedName>
</protein>
<keyword evidence="1" id="KW-0805">Transcription regulation</keyword>
<sequence length="221" mass="24949">MRDEQLLDFLLDGQMLYVGAGQDMIREGVRPVFVKIVMEGWAARYKMLENGRRQIVGFLLPGDLCIPQAIMTMPLDHSIAAINDLHCAMVQPGQLDAVEQESIGIRRALAMDAQISLAIQREWTVNLGARAAPERIGCLICELYLRLKAVGMTQGTGYFCPLTQIELAEAAGVSAVHVNRVIKQMRREDLIRWRDQFIEIPDPFRLARACGFRPNYLQMSF</sequence>
<dbReference type="InterPro" id="IPR014710">
    <property type="entry name" value="RmlC-like_jellyroll"/>
</dbReference>
<dbReference type="SUPFAM" id="SSF46785">
    <property type="entry name" value="Winged helix' DNA-binding domain"/>
    <property type="match status" value="1"/>
</dbReference>
<dbReference type="InterPro" id="IPR012318">
    <property type="entry name" value="HTH_CRP"/>
</dbReference>
<dbReference type="InterPro" id="IPR018490">
    <property type="entry name" value="cNMP-bd_dom_sf"/>
</dbReference>
<dbReference type="PROSITE" id="PS51063">
    <property type="entry name" value="HTH_CRP_2"/>
    <property type="match status" value="1"/>
</dbReference>
<dbReference type="AlphaFoldDB" id="A0A7W6G7T4"/>
<feature type="domain" description="HTH crp-type" evidence="4">
    <location>
        <begin position="130"/>
        <end position="204"/>
    </location>
</feature>
<evidence type="ECO:0000256" key="3">
    <source>
        <dbReference type="ARBA" id="ARBA00023163"/>
    </source>
</evidence>